<dbReference type="OMA" id="PNIHING"/>
<keyword evidence="4" id="KW-1185">Reference proteome</keyword>
<sequence length="221" mass="24806">MQQLTALEHLTIMYCPNLASLPEGLQYLYALRSLSILSCPELASLPEGLIHVTTLQNLEIRSCPGLMEFPESVENLISLRSLAISDCHNLTYLPEGLQRLNALQHLSIRDCPELERRCKERGEDWQKIAHIPHIYIGTPRSKQEHDVNSQCSFCFSEPQQLDHEYFLLSILVELCSVKNLATATSYGKPGGIGRDTMTEHIIPPLRARGSTLRARAGVSIE</sequence>
<evidence type="ECO:0000259" key="2">
    <source>
        <dbReference type="Pfam" id="PF25019"/>
    </source>
</evidence>
<accession>A0A834ZFM5</accession>
<dbReference type="PANTHER" id="PTHR36766:SF59">
    <property type="entry name" value="DISEASE RESISTANCE PROTEIN RGA2-LIKE"/>
    <property type="match status" value="1"/>
</dbReference>
<reference evidence="3 4" key="1">
    <citation type="submission" date="2020-04" db="EMBL/GenBank/DDBJ databases">
        <title>Plant Genome Project.</title>
        <authorList>
            <person name="Zhang R.-G."/>
        </authorList>
    </citation>
    <scope>NUCLEOTIDE SEQUENCE [LARGE SCALE GENOMIC DNA]</scope>
    <source>
        <strain evidence="3">YNK0</strain>
        <tissue evidence="3">Leaf</tissue>
    </source>
</reference>
<organism evidence="3 4">
    <name type="scientific">Tetracentron sinense</name>
    <name type="common">Spur-leaf</name>
    <dbReference type="NCBI Taxonomy" id="13715"/>
    <lineage>
        <taxon>Eukaryota</taxon>
        <taxon>Viridiplantae</taxon>
        <taxon>Streptophyta</taxon>
        <taxon>Embryophyta</taxon>
        <taxon>Tracheophyta</taxon>
        <taxon>Spermatophyta</taxon>
        <taxon>Magnoliopsida</taxon>
        <taxon>Trochodendrales</taxon>
        <taxon>Trochodendraceae</taxon>
        <taxon>Tetracentron</taxon>
    </lineage>
</organism>
<dbReference type="SUPFAM" id="SSF52047">
    <property type="entry name" value="RNI-like"/>
    <property type="match status" value="1"/>
</dbReference>
<dbReference type="InterPro" id="IPR032675">
    <property type="entry name" value="LRR_dom_sf"/>
</dbReference>
<evidence type="ECO:0000256" key="1">
    <source>
        <dbReference type="ARBA" id="ARBA00022614"/>
    </source>
</evidence>
<evidence type="ECO:0000313" key="4">
    <source>
        <dbReference type="Proteomes" id="UP000655225"/>
    </source>
</evidence>
<dbReference type="OrthoDB" id="2018467at2759"/>
<protein>
    <recommendedName>
        <fullName evidence="2">R13L1/DRL21-like LRR repeat region domain-containing protein</fullName>
    </recommendedName>
</protein>
<evidence type="ECO:0000313" key="3">
    <source>
        <dbReference type="EMBL" id="KAF8404775.1"/>
    </source>
</evidence>
<proteinExistence type="predicted"/>
<dbReference type="Proteomes" id="UP000655225">
    <property type="component" value="Unassembled WGS sequence"/>
</dbReference>
<dbReference type="InterPro" id="IPR056789">
    <property type="entry name" value="LRR_R13L1-DRL21"/>
</dbReference>
<dbReference type="EMBL" id="JABCRI010000006">
    <property type="protein sequence ID" value="KAF8404775.1"/>
    <property type="molecule type" value="Genomic_DNA"/>
</dbReference>
<dbReference type="Pfam" id="PF25019">
    <property type="entry name" value="LRR_R13L1-DRL21"/>
    <property type="match status" value="1"/>
</dbReference>
<keyword evidence="1" id="KW-0433">Leucine-rich repeat</keyword>
<dbReference type="PANTHER" id="PTHR36766">
    <property type="entry name" value="PLANT BROAD-SPECTRUM MILDEW RESISTANCE PROTEIN RPW8"/>
    <property type="match status" value="1"/>
</dbReference>
<dbReference type="AlphaFoldDB" id="A0A834ZFM5"/>
<name>A0A834ZFM5_TETSI</name>
<gene>
    <name evidence="3" type="ORF">HHK36_009664</name>
</gene>
<dbReference type="Gene3D" id="3.80.10.10">
    <property type="entry name" value="Ribonuclease Inhibitor"/>
    <property type="match status" value="1"/>
</dbReference>
<comment type="caution">
    <text evidence="3">The sequence shown here is derived from an EMBL/GenBank/DDBJ whole genome shotgun (WGS) entry which is preliminary data.</text>
</comment>
<feature type="domain" description="R13L1/DRL21-like LRR repeat region" evidence="2">
    <location>
        <begin position="47"/>
        <end position="111"/>
    </location>
</feature>